<dbReference type="PANTHER" id="PTHR33406">
    <property type="entry name" value="MEMBRANE PROTEIN MJ1562-RELATED"/>
    <property type="match status" value="1"/>
</dbReference>
<keyword evidence="6 8" id="KW-0472">Membrane</keyword>
<evidence type="ECO:0000256" key="2">
    <source>
        <dbReference type="ARBA" id="ARBA00010157"/>
    </source>
</evidence>
<feature type="transmembrane region" description="Helical" evidence="8">
    <location>
        <begin position="516"/>
        <end position="535"/>
    </location>
</feature>
<gene>
    <name evidence="10" type="ordered locus">Krad_2662</name>
</gene>
<feature type="transmembrane region" description="Helical" evidence="8">
    <location>
        <begin position="631"/>
        <end position="649"/>
    </location>
</feature>
<dbReference type="GO" id="GO:0005886">
    <property type="term" value="C:plasma membrane"/>
    <property type="evidence" value="ECO:0007669"/>
    <property type="project" value="UniProtKB-SubCell"/>
</dbReference>
<feature type="transmembrane region" description="Helical" evidence="8">
    <location>
        <begin position="360"/>
        <end position="379"/>
    </location>
</feature>
<organism evidence="10 11">
    <name type="scientific">Kineococcus radiotolerans (strain ATCC BAA-149 / DSM 14245 / SRS30216)</name>
    <dbReference type="NCBI Taxonomy" id="266940"/>
    <lineage>
        <taxon>Bacteria</taxon>
        <taxon>Bacillati</taxon>
        <taxon>Actinomycetota</taxon>
        <taxon>Actinomycetes</taxon>
        <taxon>Kineosporiales</taxon>
        <taxon>Kineosporiaceae</taxon>
        <taxon>Kineococcus</taxon>
    </lineage>
</organism>
<evidence type="ECO:0000256" key="6">
    <source>
        <dbReference type="ARBA" id="ARBA00023136"/>
    </source>
</evidence>
<keyword evidence="5 8" id="KW-1133">Transmembrane helix</keyword>
<evidence type="ECO:0000256" key="8">
    <source>
        <dbReference type="SAM" id="Phobius"/>
    </source>
</evidence>
<keyword evidence="4 8" id="KW-0812">Transmembrane</keyword>
<comment type="subcellular location">
    <subcellularLocation>
        <location evidence="1">Cell membrane</location>
        <topology evidence="1">Multi-pass membrane protein</topology>
    </subcellularLocation>
</comment>
<dbReference type="AlphaFoldDB" id="A6WBE5"/>
<dbReference type="PANTHER" id="PTHR33406:SF11">
    <property type="entry name" value="MEMBRANE PROTEIN SCO6666-RELATED"/>
    <property type="match status" value="1"/>
</dbReference>
<evidence type="ECO:0000259" key="9">
    <source>
        <dbReference type="PROSITE" id="PS50156"/>
    </source>
</evidence>
<feature type="transmembrane region" description="Helical" evidence="8">
    <location>
        <begin position="542"/>
        <end position="563"/>
    </location>
</feature>
<keyword evidence="11" id="KW-1185">Reference proteome</keyword>
<feature type="transmembrane region" description="Helical" evidence="8">
    <location>
        <begin position="166"/>
        <end position="184"/>
    </location>
</feature>
<dbReference type="Gene3D" id="1.20.1640.10">
    <property type="entry name" value="Multidrug efflux transporter AcrB transmembrane domain"/>
    <property type="match status" value="2"/>
</dbReference>
<evidence type="ECO:0000256" key="5">
    <source>
        <dbReference type="ARBA" id="ARBA00022989"/>
    </source>
</evidence>
<feature type="transmembrane region" description="Helical" evidence="8">
    <location>
        <begin position="217"/>
        <end position="239"/>
    </location>
</feature>
<feature type="transmembrane region" description="Helical" evidence="8">
    <location>
        <begin position="583"/>
        <end position="604"/>
    </location>
</feature>
<evidence type="ECO:0000256" key="4">
    <source>
        <dbReference type="ARBA" id="ARBA00022692"/>
    </source>
</evidence>
<feature type="transmembrane region" description="Helical" evidence="8">
    <location>
        <begin position="661"/>
        <end position="684"/>
    </location>
</feature>
<feature type="transmembrane region" description="Helical" evidence="8">
    <location>
        <begin position="268"/>
        <end position="286"/>
    </location>
</feature>
<comment type="similarity">
    <text evidence="2">Belongs to the resistance-nodulation-cell division (RND) (TC 2.A.6) family. MmpL subfamily.</text>
</comment>
<reference evidence="11" key="1">
    <citation type="journal article" date="2008" name="PLoS ONE">
        <title>Survival in nuclear waste, extreme resistance, and potential applications gleaned from the genome sequence of Kineococcus radiotolerans SRS30216.</title>
        <authorList>
            <person name="Bagwell C.E."/>
            <person name="Bhat S."/>
            <person name="Hawkins G.M."/>
            <person name="Smith B.W."/>
            <person name="Biswas T."/>
            <person name="Hoover T.R."/>
            <person name="Saunders E."/>
            <person name="Han C.S."/>
            <person name="Tsodikov O.V."/>
            <person name="Shimkets L.J."/>
        </authorList>
    </citation>
    <scope>NUCLEOTIDE SEQUENCE [LARGE SCALE GENOMIC DNA]</scope>
    <source>
        <strain evidence="11">ATCC BAA-149 / DSM 14245 / SRS30216</strain>
    </source>
</reference>
<protein>
    <submittedName>
        <fullName evidence="10">MMPL domain protein</fullName>
    </submittedName>
</protein>
<dbReference type="Pfam" id="PF03176">
    <property type="entry name" value="MMPL"/>
    <property type="match status" value="2"/>
</dbReference>
<dbReference type="InterPro" id="IPR050545">
    <property type="entry name" value="Mycobact_MmpL"/>
</dbReference>
<name>A6WBE5_KINRD</name>
<proteinExistence type="inferred from homology"/>
<feature type="transmembrane region" description="Helical" evidence="8">
    <location>
        <begin position="298"/>
        <end position="322"/>
    </location>
</feature>
<feature type="region of interest" description="Disordered" evidence="7">
    <location>
        <begin position="725"/>
        <end position="749"/>
    </location>
</feature>
<dbReference type="PROSITE" id="PS50156">
    <property type="entry name" value="SSD"/>
    <property type="match status" value="1"/>
</dbReference>
<dbReference type="InterPro" id="IPR004869">
    <property type="entry name" value="MMPL_dom"/>
</dbReference>
<dbReference type="OrthoDB" id="7051771at2"/>
<evidence type="ECO:0000256" key="3">
    <source>
        <dbReference type="ARBA" id="ARBA00022475"/>
    </source>
</evidence>
<dbReference type="KEGG" id="kra:Krad_2662"/>
<dbReference type="SUPFAM" id="SSF82866">
    <property type="entry name" value="Multidrug efflux transporter AcrB transmembrane domain"/>
    <property type="match status" value="2"/>
</dbReference>
<dbReference type="RefSeq" id="WP_012087632.1">
    <property type="nucleotide sequence ID" value="NC_009664.2"/>
</dbReference>
<dbReference type="eggNOG" id="COG2409">
    <property type="taxonomic scope" value="Bacteria"/>
</dbReference>
<dbReference type="Proteomes" id="UP000001116">
    <property type="component" value="Chromosome"/>
</dbReference>
<keyword evidence="3" id="KW-1003">Cell membrane</keyword>
<evidence type="ECO:0000313" key="11">
    <source>
        <dbReference type="Proteomes" id="UP000001116"/>
    </source>
</evidence>
<evidence type="ECO:0000256" key="7">
    <source>
        <dbReference type="SAM" id="MobiDB-lite"/>
    </source>
</evidence>
<dbReference type="HOGENOM" id="CLU_005108_1_1_11"/>
<feature type="domain" description="SSD" evidence="9">
    <location>
        <begin position="230"/>
        <end position="319"/>
    </location>
</feature>
<evidence type="ECO:0000313" key="10">
    <source>
        <dbReference type="EMBL" id="ABS04134.1"/>
    </source>
</evidence>
<sequence length="749" mass="76792">MSALARWCARRRWTVVAGWLLALVALATAALGVGTSFSDETNVPDSDSVRASALMAEAGLYSAGTAGTIVWHTDGVGVDDPSVVSDVTAALDQIAALPGVEAVVVPYTEAGAAQLNTAADTAYATVTLSSEDSVAQIEEIASGLDSSSLDVAVGGDAFAGEVGASGGTEGAGIFAALIVLLIVFRSLWGGLLPIITGVMGVGTSLLSILLLSNVMTLSANVITMGSLVGLGVGIDYALFIVNRYRNALMAGKSVQDAIAEAVNTSGRAVVFAGATVVIALLGVFIVQIDLLTAMARGAAVAVVMSVLAAITFLPGMLSLLGLRVLSKRQRRQLATTGPTTPDTTERGAARRWAGLVQRNPIRLAVLGLLVMVALAAPAVSLRLGANDASSDPTDSATYQYHAMMSEGFGDGFDASLVVVGRTPDASTQQAFDDLVTRIGTLDGVASVGAAPATGQAISAATVYPSTTAQAAETADLLDTLRDDVIPAAESGTGLEVYVGGSTASGLDFAEGTLSKIPVFLALIAVLGFLLLVIAFRSILIPLIGALGNLVTLAVSLGVLVLGFQQGYITEVLQLGTGAPIEAFVAVLGIGILFGLAMDYQVFLVSRMKEEWEHAHDNARAVRVGMAETTKVIATAAVIMFCVFIAFGFAGQRVVAEIGVGLAVAVLVDAFILRLTVIPALMHLIGDRNWSYPRWADRITPRVSIEGETTPAPAPVAATATAAGPAIPASAASRDGVIEMAPTTRGRQND</sequence>
<evidence type="ECO:0000256" key="1">
    <source>
        <dbReference type="ARBA" id="ARBA00004651"/>
    </source>
</evidence>
<accession>A6WBE5</accession>
<dbReference type="STRING" id="266940.Krad_2662"/>
<dbReference type="EMBL" id="CP000750">
    <property type="protein sequence ID" value="ABS04134.1"/>
    <property type="molecule type" value="Genomic_DNA"/>
</dbReference>
<feature type="transmembrane region" description="Helical" evidence="8">
    <location>
        <begin position="191"/>
        <end position="211"/>
    </location>
</feature>
<dbReference type="InterPro" id="IPR000731">
    <property type="entry name" value="SSD"/>
</dbReference>